<evidence type="ECO:0000313" key="1">
    <source>
        <dbReference type="EMBL" id="KAL3500950.1"/>
    </source>
</evidence>
<evidence type="ECO:0008006" key="3">
    <source>
        <dbReference type="Google" id="ProtNLM"/>
    </source>
</evidence>
<dbReference type="AlphaFoldDB" id="A0ABD2Y559"/>
<dbReference type="InterPro" id="IPR052343">
    <property type="entry name" value="Retrotransposon-Effector_Assoc"/>
</dbReference>
<keyword evidence="2" id="KW-1185">Reference proteome</keyword>
<dbReference type="EMBL" id="JBJUIK010000015">
    <property type="protein sequence ID" value="KAL3500950.1"/>
    <property type="molecule type" value="Genomic_DNA"/>
</dbReference>
<dbReference type="PANTHER" id="PTHR46890:SF48">
    <property type="entry name" value="RNA-DIRECTED DNA POLYMERASE"/>
    <property type="match status" value="1"/>
</dbReference>
<sequence length="130" mass="14559">MGTQLSFSSTVGNTVIEAIKFCFENGYMSSSLTSTILTLVPKVENATKMNYGPIACCNVVYKCYSTILTNRLKRIIPYLISEHQNAFVQGRSIIDNVLLMHEVVRNYHSVGGKPRAILKVDIMKTHDKLD</sequence>
<reference evidence="1 2" key="1">
    <citation type="submission" date="2024-11" db="EMBL/GenBank/DDBJ databases">
        <title>A near-complete genome assembly of Cinchona calisaya.</title>
        <authorList>
            <person name="Lian D.C."/>
            <person name="Zhao X.W."/>
            <person name="Wei L."/>
        </authorList>
    </citation>
    <scope>NUCLEOTIDE SEQUENCE [LARGE SCALE GENOMIC DNA]</scope>
    <source>
        <tissue evidence="1">Nenye</tissue>
    </source>
</reference>
<accession>A0ABD2Y559</accession>
<proteinExistence type="predicted"/>
<dbReference type="PANTHER" id="PTHR46890">
    <property type="entry name" value="NON-LTR RETROLELEMENT REVERSE TRANSCRIPTASE-LIKE PROTEIN-RELATED"/>
    <property type="match status" value="1"/>
</dbReference>
<organism evidence="1 2">
    <name type="scientific">Cinchona calisaya</name>
    <dbReference type="NCBI Taxonomy" id="153742"/>
    <lineage>
        <taxon>Eukaryota</taxon>
        <taxon>Viridiplantae</taxon>
        <taxon>Streptophyta</taxon>
        <taxon>Embryophyta</taxon>
        <taxon>Tracheophyta</taxon>
        <taxon>Spermatophyta</taxon>
        <taxon>Magnoliopsida</taxon>
        <taxon>eudicotyledons</taxon>
        <taxon>Gunneridae</taxon>
        <taxon>Pentapetalae</taxon>
        <taxon>asterids</taxon>
        <taxon>lamiids</taxon>
        <taxon>Gentianales</taxon>
        <taxon>Rubiaceae</taxon>
        <taxon>Cinchonoideae</taxon>
        <taxon>Cinchoneae</taxon>
        <taxon>Cinchona</taxon>
    </lineage>
</organism>
<dbReference type="Proteomes" id="UP001630127">
    <property type="component" value="Unassembled WGS sequence"/>
</dbReference>
<gene>
    <name evidence="1" type="ORF">ACH5RR_035399</name>
</gene>
<evidence type="ECO:0000313" key="2">
    <source>
        <dbReference type="Proteomes" id="UP001630127"/>
    </source>
</evidence>
<comment type="caution">
    <text evidence="1">The sequence shown here is derived from an EMBL/GenBank/DDBJ whole genome shotgun (WGS) entry which is preliminary data.</text>
</comment>
<name>A0ABD2Y559_9GENT</name>
<protein>
    <recommendedName>
        <fullName evidence="3">Reverse transcriptase domain-containing protein</fullName>
    </recommendedName>
</protein>